<gene>
    <name evidence="1" type="ORF">M8744_05575</name>
</gene>
<evidence type="ECO:0000313" key="1">
    <source>
        <dbReference type="EMBL" id="MCM2561609.1"/>
    </source>
</evidence>
<reference evidence="1" key="1">
    <citation type="submission" date="2022-06" db="EMBL/GenBank/DDBJ databases">
        <title>Lutimaribacter sp. EGI FJ00013, a novel bacterium isolated from a salt lake sediment enrichment.</title>
        <authorList>
            <person name="Gao L."/>
            <person name="Fang B.-Z."/>
            <person name="Li W.-J."/>
        </authorList>
    </citation>
    <scope>NUCLEOTIDE SEQUENCE</scope>
    <source>
        <strain evidence="1">EGI FJ00013</strain>
    </source>
</reference>
<accession>A0ACC5ZVN2</accession>
<dbReference type="EMBL" id="JAMQGO010000002">
    <property type="protein sequence ID" value="MCM2561609.1"/>
    <property type="molecule type" value="Genomic_DNA"/>
</dbReference>
<name>A0ACC5ZVN2_9RHOB</name>
<proteinExistence type="predicted"/>
<dbReference type="Proteomes" id="UP001203036">
    <property type="component" value="Unassembled WGS sequence"/>
</dbReference>
<sequence>MKNVLSLLIVAIALALPAPVARANPYEQMVSAELLPGWRRPDGVHVAALRLVLADGWKTYWRAPGDAGIPPLFDWSGSRNMGGVQPVWPTPIVFSQNGMRSIGYKRELVLPLKITPRDAGGDMTLNAQIQIGICDDICVPADLSVQASLPAGGHPDPRIVASMADVPVPAAEGGVRGVSCAVTPTENGLRVTTRVTLRRAGQATALVVETADPQIWVSEPEMHHDNGTLVATSDLVHIDGGPFALDRSGLRLTVLGTAPAVDIRGCPAP</sequence>
<evidence type="ECO:0000313" key="2">
    <source>
        <dbReference type="Proteomes" id="UP001203036"/>
    </source>
</evidence>
<protein>
    <submittedName>
        <fullName evidence="1">Uncharacterized protein</fullName>
    </submittedName>
</protein>
<organism evidence="1 2">
    <name type="scientific">Lutimaribacter degradans</name>
    <dbReference type="NCBI Taxonomy" id="2945989"/>
    <lineage>
        <taxon>Bacteria</taxon>
        <taxon>Pseudomonadati</taxon>
        <taxon>Pseudomonadota</taxon>
        <taxon>Alphaproteobacteria</taxon>
        <taxon>Rhodobacterales</taxon>
        <taxon>Roseobacteraceae</taxon>
        <taxon>Lutimaribacter</taxon>
    </lineage>
</organism>
<keyword evidence="2" id="KW-1185">Reference proteome</keyword>
<comment type="caution">
    <text evidence="1">The sequence shown here is derived from an EMBL/GenBank/DDBJ whole genome shotgun (WGS) entry which is preliminary data.</text>
</comment>